<keyword evidence="3" id="KW-1185">Reference proteome</keyword>
<sequence length="171" mass="17878">MASLTIGAPAVLADAASIRAQAAAPSAARARGEVTLWMRDDDLLKVFRTVVPAFNAEYPDVEVNLKGVDIATKLPPALVSGAGPPDGSFWEDDQIGRRLDDAAAVGALGGGDRDAVARGTGGAADAQQRGRRPEQHRVEAHHADRVALPADQPARHQVGAVVELPDRVLQT</sequence>
<accession>A0A1H7ZXG3</accession>
<dbReference type="STRING" id="46177.SAMN05660976_05665"/>
<dbReference type="Proteomes" id="UP000198953">
    <property type="component" value="Unassembled WGS sequence"/>
</dbReference>
<evidence type="ECO:0000313" key="3">
    <source>
        <dbReference type="Proteomes" id="UP000198953"/>
    </source>
</evidence>
<proteinExistence type="predicted"/>
<dbReference type="EMBL" id="FOBF01000015">
    <property type="protein sequence ID" value="SEM62973.1"/>
    <property type="molecule type" value="Genomic_DNA"/>
</dbReference>
<organism evidence="2 3">
    <name type="scientific">Nonomuraea pusilla</name>
    <dbReference type="NCBI Taxonomy" id="46177"/>
    <lineage>
        <taxon>Bacteria</taxon>
        <taxon>Bacillati</taxon>
        <taxon>Actinomycetota</taxon>
        <taxon>Actinomycetes</taxon>
        <taxon>Streptosporangiales</taxon>
        <taxon>Streptosporangiaceae</taxon>
        <taxon>Nonomuraea</taxon>
    </lineage>
</organism>
<dbReference type="AlphaFoldDB" id="A0A1H7ZXG3"/>
<evidence type="ECO:0000313" key="2">
    <source>
        <dbReference type="EMBL" id="SEM62973.1"/>
    </source>
</evidence>
<evidence type="ECO:0000256" key="1">
    <source>
        <dbReference type="SAM" id="MobiDB-lite"/>
    </source>
</evidence>
<feature type="region of interest" description="Disordered" evidence="1">
    <location>
        <begin position="110"/>
        <end position="135"/>
    </location>
</feature>
<gene>
    <name evidence="2" type="ORF">SAMN05660976_05665</name>
</gene>
<reference evidence="2 3" key="1">
    <citation type="submission" date="2016-10" db="EMBL/GenBank/DDBJ databases">
        <authorList>
            <person name="de Groot N.N."/>
        </authorList>
    </citation>
    <scope>NUCLEOTIDE SEQUENCE [LARGE SCALE GENOMIC DNA]</scope>
    <source>
        <strain evidence="2 3">DSM 43357</strain>
    </source>
</reference>
<dbReference type="SUPFAM" id="SSF53850">
    <property type="entry name" value="Periplasmic binding protein-like II"/>
    <property type="match status" value="1"/>
</dbReference>
<name>A0A1H7ZXG3_9ACTN</name>
<dbReference type="OrthoDB" id="2515046at2"/>
<protein>
    <submittedName>
        <fullName evidence="2">Extracellular solute-binding protein</fullName>
    </submittedName>
</protein>
<dbReference type="Gene3D" id="3.40.190.10">
    <property type="entry name" value="Periplasmic binding protein-like II"/>
    <property type="match status" value="1"/>
</dbReference>